<dbReference type="PANTHER" id="PTHR32332:SF33">
    <property type="entry name" value="NITRONATE MONOOXYGENASE DOMAIN-CONTAINING PROTEIN"/>
    <property type="match status" value="1"/>
</dbReference>
<sequence>MGVAVSSWKLAKAVSSQGALGVVSGTALDIVLARRLQQGDTDGSARRALAAFPDAGTAERILSDWFNPEGTEDSHDFKQVPLRTLGDSSLDALTAAGNFVEVFLAKEGHSGAVGINFLEKIQLPNPAAIYGAMLAGVDYVLMGAGIPLEIPGLLDSYSRGEGGEISVQIEGAEKGERHVVRFEPSSILENPPKTMKRPYFLSIVSSYILAATMASRATGRVDGIVVENHLAGGHNAPPRGVLSMDENGEPMYGPKDTVDYAKMVGLSIPFWLGGSYSMEESLEKAGSEGAWGIQVGTLFAFCRESGVLPELKKRFLEAVAAGKEAVFTHPLASPTGYPFKFAVLRETLSEKVEMVKRIRVCNIGLLRQLYKTPEGKIGYRCPAEKEEAFARKGGDRSISSEARCLCNALMANVGLGMKYAGGYLEKPLLTVGSQLESLRRLIRKAGFDYTAADVVRFLSARPAKAAE</sequence>
<dbReference type="Proteomes" id="UP001198163">
    <property type="component" value="Unassembled WGS sequence"/>
</dbReference>
<proteinExistence type="predicted"/>
<gene>
    <name evidence="1" type="ORF">K7J14_13605</name>
</gene>
<reference evidence="1" key="1">
    <citation type="submission" date="2021-08" db="EMBL/GenBank/DDBJ databases">
        <title>Comparative analyses of Brucepasteria parasyntrophica and Teretinema zuelzerae.</title>
        <authorList>
            <person name="Song Y."/>
            <person name="Brune A."/>
        </authorList>
    </citation>
    <scope>NUCLEOTIDE SEQUENCE</scope>
    <source>
        <strain evidence="1">DSM 1903</strain>
    </source>
</reference>
<accession>A0AAE3EL57</accession>
<dbReference type="Gene3D" id="3.20.20.70">
    <property type="entry name" value="Aldolase class I"/>
    <property type="match status" value="1"/>
</dbReference>
<protein>
    <submittedName>
        <fullName evidence="1">Nitronate monooxygenase</fullName>
    </submittedName>
</protein>
<keyword evidence="1" id="KW-0560">Oxidoreductase</keyword>
<dbReference type="SUPFAM" id="SSF51412">
    <property type="entry name" value="Inosine monophosphate dehydrogenase (IMPDH)"/>
    <property type="match status" value="1"/>
</dbReference>
<dbReference type="GO" id="GO:0004497">
    <property type="term" value="F:monooxygenase activity"/>
    <property type="evidence" value="ECO:0007669"/>
    <property type="project" value="UniProtKB-KW"/>
</dbReference>
<organism evidence="1 2">
    <name type="scientific">Teretinema zuelzerae</name>
    <dbReference type="NCBI Taxonomy" id="156"/>
    <lineage>
        <taxon>Bacteria</taxon>
        <taxon>Pseudomonadati</taxon>
        <taxon>Spirochaetota</taxon>
        <taxon>Spirochaetia</taxon>
        <taxon>Spirochaetales</taxon>
        <taxon>Treponemataceae</taxon>
        <taxon>Teretinema</taxon>
    </lineage>
</organism>
<dbReference type="EMBL" id="JAINWA010000003">
    <property type="protein sequence ID" value="MCD1655728.1"/>
    <property type="molecule type" value="Genomic_DNA"/>
</dbReference>
<evidence type="ECO:0000313" key="1">
    <source>
        <dbReference type="EMBL" id="MCD1655728.1"/>
    </source>
</evidence>
<evidence type="ECO:0000313" key="2">
    <source>
        <dbReference type="Proteomes" id="UP001198163"/>
    </source>
</evidence>
<comment type="caution">
    <text evidence="1">The sequence shown here is derived from an EMBL/GenBank/DDBJ whole genome shotgun (WGS) entry which is preliminary data.</text>
</comment>
<dbReference type="PANTHER" id="PTHR32332">
    <property type="entry name" value="2-NITROPROPANE DIOXYGENASE"/>
    <property type="match status" value="1"/>
</dbReference>
<name>A0AAE3EL57_9SPIR</name>
<dbReference type="AlphaFoldDB" id="A0AAE3EL57"/>
<dbReference type="InterPro" id="IPR013785">
    <property type="entry name" value="Aldolase_TIM"/>
</dbReference>
<keyword evidence="1" id="KW-0503">Monooxygenase</keyword>
<keyword evidence="2" id="KW-1185">Reference proteome</keyword>